<evidence type="ECO:0000256" key="2">
    <source>
        <dbReference type="ARBA" id="ARBA00022690"/>
    </source>
</evidence>
<proteinExistence type="inferred from homology"/>
<dbReference type="SUPFAM" id="SSF54654">
    <property type="entry name" value="CI-2 family of serine protease inhibitors"/>
    <property type="match status" value="1"/>
</dbReference>
<dbReference type="PANTHER" id="PTHR33091:SF50">
    <property type="entry name" value="OS06G0319900 PROTEIN"/>
    <property type="match status" value="1"/>
</dbReference>
<evidence type="ECO:0000313" key="4">
    <source>
        <dbReference type="EMBL" id="KAK4434385.1"/>
    </source>
</evidence>
<dbReference type="Pfam" id="PF00280">
    <property type="entry name" value="potato_inhibit"/>
    <property type="match status" value="1"/>
</dbReference>
<dbReference type="Proteomes" id="UP001293254">
    <property type="component" value="Unassembled WGS sequence"/>
</dbReference>
<dbReference type="GO" id="GO:0009611">
    <property type="term" value="P:response to wounding"/>
    <property type="evidence" value="ECO:0007669"/>
    <property type="project" value="InterPro"/>
</dbReference>
<accession>A0AAE1YPS6</accession>
<name>A0AAE1YPS6_9LAMI</name>
<keyword evidence="2" id="KW-0646">Protease inhibitor</keyword>
<dbReference type="InterPro" id="IPR036354">
    <property type="entry name" value="Prot_inh_pot1_sf"/>
</dbReference>
<dbReference type="PROSITE" id="PS51257">
    <property type="entry name" value="PROKAR_LIPOPROTEIN"/>
    <property type="match status" value="1"/>
</dbReference>
<keyword evidence="5" id="KW-1185">Reference proteome</keyword>
<protein>
    <submittedName>
        <fullName evidence="4">Uncharacterized protein</fullName>
    </submittedName>
</protein>
<dbReference type="PANTHER" id="PTHR33091">
    <property type="entry name" value="PROTEIN, PUTATIVE, EXPRESSED-RELATED"/>
    <property type="match status" value="1"/>
</dbReference>
<gene>
    <name evidence="4" type="ORF">Salat_0601300</name>
</gene>
<sequence length="102" mass="11434">MAWPRYPPCVSFGCACIQCCGQGKYKVRWPELLGKTPEEATPVIVSDNPLVTVVPVPKGSGMIQDFCCNRVWLLFDGNNRVFEILLSDRSNGKMKILVRMNV</sequence>
<reference evidence="4" key="2">
    <citation type="journal article" date="2024" name="Plant">
        <title>Genomic evolution and insights into agronomic trait innovations of Sesamum species.</title>
        <authorList>
            <person name="Miao H."/>
            <person name="Wang L."/>
            <person name="Qu L."/>
            <person name="Liu H."/>
            <person name="Sun Y."/>
            <person name="Le M."/>
            <person name="Wang Q."/>
            <person name="Wei S."/>
            <person name="Zheng Y."/>
            <person name="Lin W."/>
            <person name="Duan Y."/>
            <person name="Cao H."/>
            <person name="Xiong S."/>
            <person name="Wang X."/>
            <person name="Wei L."/>
            <person name="Li C."/>
            <person name="Ma Q."/>
            <person name="Ju M."/>
            <person name="Zhao R."/>
            <person name="Li G."/>
            <person name="Mu C."/>
            <person name="Tian Q."/>
            <person name="Mei H."/>
            <person name="Zhang T."/>
            <person name="Gao T."/>
            <person name="Zhang H."/>
        </authorList>
    </citation>
    <scope>NUCLEOTIDE SEQUENCE</scope>
    <source>
        <strain evidence="4">3651</strain>
    </source>
</reference>
<dbReference type="Gene3D" id="3.30.10.10">
    <property type="entry name" value="Trypsin Inhibitor V, subunit A"/>
    <property type="match status" value="1"/>
</dbReference>
<comment type="caution">
    <text evidence="4">The sequence shown here is derived from an EMBL/GenBank/DDBJ whole genome shotgun (WGS) entry which is preliminary data.</text>
</comment>
<comment type="similarity">
    <text evidence="1">Belongs to the protease inhibitor I13 (potato type I serine protease inhibitor) family.</text>
</comment>
<organism evidence="4 5">
    <name type="scientific">Sesamum alatum</name>
    <dbReference type="NCBI Taxonomy" id="300844"/>
    <lineage>
        <taxon>Eukaryota</taxon>
        <taxon>Viridiplantae</taxon>
        <taxon>Streptophyta</taxon>
        <taxon>Embryophyta</taxon>
        <taxon>Tracheophyta</taxon>
        <taxon>Spermatophyta</taxon>
        <taxon>Magnoliopsida</taxon>
        <taxon>eudicotyledons</taxon>
        <taxon>Gunneridae</taxon>
        <taxon>Pentapetalae</taxon>
        <taxon>asterids</taxon>
        <taxon>lamiids</taxon>
        <taxon>Lamiales</taxon>
        <taxon>Pedaliaceae</taxon>
        <taxon>Sesamum</taxon>
    </lineage>
</organism>
<keyword evidence="3" id="KW-0722">Serine protease inhibitor</keyword>
<reference evidence="4" key="1">
    <citation type="submission" date="2020-06" db="EMBL/GenBank/DDBJ databases">
        <authorList>
            <person name="Li T."/>
            <person name="Hu X."/>
            <person name="Zhang T."/>
            <person name="Song X."/>
            <person name="Zhang H."/>
            <person name="Dai N."/>
            <person name="Sheng W."/>
            <person name="Hou X."/>
            <person name="Wei L."/>
        </authorList>
    </citation>
    <scope>NUCLEOTIDE SEQUENCE</scope>
    <source>
        <strain evidence="4">3651</strain>
        <tissue evidence="4">Leaf</tissue>
    </source>
</reference>
<dbReference type="InterPro" id="IPR000864">
    <property type="entry name" value="Prot_inh_pot1"/>
</dbReference>
<dbReference type="GO" id="GO:0004867">
    <property type="term" value="F:serine-type endopeptidase inhibitor activity"/>
    <property type="evidence" value="ECO:0007669"/>
    <property type="project" value="UniProtKB-KW"/>
</dbReference>
<dbReference type="EMBL" id="JACGWO010000002">
    <property type="protein sequence ID" value="KAK4434385.1"/>
    <property type="molecule type" value="Genomic_DNA"/>
</dbReference>
<evidence type="ECO:0000256" key="3">
    <source>
        <dbReference type="ARBA" id="ARBA00022900"/>
    </source>
</evidence>
<evidence type="ECO:0000313" key="5">
    <source>
        <dbReference type="Proteomes" id="UP001293254"/>
    </source>
</evidence>
<evidence type="ECO:0000256" key="1">
    <source>
        <dbReference type="ARBA" id="ARBA00008210"/>
    </source>
</evidence>
<dbReference type="AlphaFoldDB" id="A0AAE1YPS6"/>